<dbReference type="GO" id="GO:0016787">
    <property type="term" value="F:hydrolase activity"/>
    <property type="evidence" value="ECO:0007669"/>
    <property type="project" value="UniProtKB-KW"/>
</dbReference>
<dbReference type="EC" id="3.1.21.-" evidence="1"/>
<dbReference type="GO" id="GO:0009307">
    <property type="term" value="P:DNA restriction-modification system"/>
    <property type="evidence" value="ECO:0007669"/>
    <property type="project" value="InterPro"/>
</dbReference>
<accession>A0A7G9FY94</accession>
<name>A0A7G9FY94_9FIRM</name>
<dbReference type="InterPro" id="IPR019292">
    <property type="entry name" value="McrC"/>
</dbReference>
<gene>
    <name evidence="1" type="primary">mcrC</name>
    <name evidence="1" type="ORF">H9Q77_05340</name>
</gene>
<dbReference type="RefSeq" id="WP_249326749.1">
    <property type="nucleotide sequence ID" value="NZ_CP060633.1"/>
</dbReference>
<dbReference type="GO" id="GO:0004519">
    <property type="term" value="F:endonuclease activity"/>
    <property type="evidence" value="ECO:0007669"/>
    <property type="project" value="UniProtKB-KW"/>
</dbReference>
<dbReference type="NCBIfam" id="NF007277">
    <property type="entry name" value="PRK09736.1"/>
    <property type="match status" value="1"/>
</dbReference>
<dbReference type="PANTHER" id="PTHR38733:SF1">
    <property type="entry name" value="TYPE IV METHYL-DIRECTED RESTRICTION ENZYME ECOKMCRBC"/>
    <property type="match status" value="1"/>
</dbReference>
<dbReference type="PIRSF" id="PIRSF003109">
    <property type="entry name" value="McrC"/>
    <property type="match status" value="1"/>
</dbReference>
<dbReference type="InterPro" id="IPR014407">
    <property type="entry name" value="McrC_bac"/>
</dbReference>
<sequence length="357" mass="42020">MTKDKSIFIKNIYYMLSYAFQTLNQENYDDVAVESFDEMYDLLAAILARGIGIQLKQGLYREYINRQEELPVMRGKINMPETIKNRLVRKQLLTCDYDELSENNLLNQIIKTAVMLLLRNAKVKAEYKDDLKKKMLFFSDVDKLEPTSIRWSSIRFQRNNQTYRMLISICQLIIEGMLITTDAGEYRLASFVDEQRMCRLYEKFILEYYSKHFPELSVSASQIPWSVDDGIRTMLPVMQSDIHLQKGNTVLIIDAKYYSHTTQTQYDKHTLHSNNMYQIFTYVKNRDYEFGDEDHKVSGMLLYAKTDEEIQPDNVYQMHGNQITVRTLDLNKPFSDIAKQLNTIAETHFDLPERSKV</sequence>
<dbReference type="REBASE" id="442421">
    <property type="entry name" value="LbaNSJ8McrBCP"/>
</dbReference>
<evidence type="ECO:0000313" key="1">
    <source>
        <dbReference type="EMBL" id="QNM03526.1"/>
    </source>
</evidence>
<dbReference type="PANTHER" id="PTHR38733">
    <property type="entry name" value="PROTEIN MCRC"/>
    <property type="match status" value="1"/>
</dbReference>
<dbReference type="EMBL" id="CP060633">
    <property type="protein sequence ID" value="QNM03526.1"/>
    <property type="molecule type" value="Genomic_DNA"/>
</dbReference>
<keyword evidence="1" id="KW-0378">Hydrolase</keyword>
<keyword evidence="1" id="KW-0255">Endonuclease</keyword>
<dbReference type="Proteomes" id="UP000515981">
    <property type="component" value="Chromosome"/>
</dbReference>
<dbReference type="AlphaFoldDB" id="A0A7G9FY94"/>
<protein>
    <submittedName>
        <fullName evidence="1">5-methylcytosine-specific restriction endonuclease system specificity protein McrC</fullName>
        <ecNumber evidence="1">3.1.21.-</ecNumber>
    </submittedName>
</protein>
<organism evidence="1 2">
    <name type="scientific">Simiaoa sunii</name>
    <dbReference type="NCBI Taxonomy" id="2763672"/>
    <lineage>
        <taxon>Bacteria</taxon>
        <taxon>Bacillati</taxon>
        <taxon>Bacillota</taxon>
        <taxon>Clostridia</taxon>
        <taxon>Lachnospirales</taxon>
        <taxon>Lachnospiraceae</taxon>
        <taxon>Simiaoa</taxon>
    </lineage>
</organism>
<proteinExistence type="predicted"/>
<keyword evidence="1" id="KW-0540">Nuclease</keyword>
<dbReference type="KEGG" id="ssun:H9Q77_05340"/>
<evidence type="ECO:0000313" key="2">
    <source>
        <dbReference type="Proteomes" id="UP000515981"/>
    </source>
</evidence>
<reference evidence="1 2" key="1">
    <citation type="submission" date="2020-08" db="EMBL/GenBank/DDBJ databases">
        <authorList>
            <person name="Liu C."/>
            <person name="Sun Q."/>
        </authorList>
    </citation>
    <scope>NUCLEOTIDE SEQUENCE [LARGE SCALE GENOMIC DNA]</scope>
    <source>
        <strain evidence="1 2">NSJ-8</strain>
    </source>
</reference>
<keyword evidence="2" id="KW-1185">Reference proteome</keyword>
<dbReference type="Pfam" id="PF10117">
    <property type="entry name" value="McrBC"/>
    <property type="match status" value="1"/>
</dbReference>